<evidence type="ECO:0000313" key="1">
    <source>
        <dbReference type="EMBL" id="CAG8717280.1"/>
    </source>
</evidence>
<name>A0ACA9PMJ9_9GLOM</name>
<reference evidence="1" key="1">
    <citation type="submission" date="2021-06" db="EMBL/GenBank/DDBJ databases">
        <authorList>
            <person name="Kallberg Y."/>
            <person name="Tangrot J."/>
            <person name="Rosling A."/>
        </authorList>
    </citation>
    <scope>NUCLEOTIDE SEQUENCE</scope>
    <source>
        <strain evidence="1">IL203A</strain>
    </source>
</reference>
<keyword evidence="2" id="KW-1185">Reference proteome</keyword>
<sequence>MTMKEISISKRNCISTLLEEGYSSCTIAFHEKARLPQNTYHPPQKKNSMEFRLDICLTAIIAQKKLTSDEDEAKFKIFNSDGREWCWKDLNSPLLPQHVKLTVKYCGG</sequence>
<gene>
    <name evidence="1" type="ORF">DHETER_LOCUS12617</name>
</gene>
<protein>
    <submittedName>
        <fullName evidence="1">2174_t:CDS:1</fullName>
    </submittedName>
</protein>
<feature type="non-terminal residue" evidence="1">
    <location>
        <position position="108"/>
    </location>
</feature>
<comment type="caution">
    <text evidence="1">The sequence shown here is derived from an EMBL/GenBank/DDBJ whole genome shotgun (WGS) entry which is preliminary data.</text>
</comment>
<organism evidence="1 2">
    <name type="scientific">Dentiscutata heterogama</name>
    <dbReference type="NCBI Taxonomy" id="1316150"/>
    <lineage>
        <taxon>Eukaryota</taxon>
        <taxon>Fungi</taxon>
        <taxon>Fungi incertae sedis</taxon>
        <taxon>Mucoromycota</taxon>
        <taxon>Glomeromycotina</taxon>
        <taxon>Glomeromycetes</taxon>
        <taxon>Diversisporales</taxon>
        <taxon>Gigasporaceae</taxon>
        <taxon>Dentiscutata</taxon>
    </lineage>
</organism>
<evidence type="ECO:0000313" key="2">
    <source>
        <dbReference type="Proteomes" id="UP000789702"/>
    </source>
</evidence>
<proteinExistence type="predicted"/>
<dbReference type="EMBL" id="CAJVPU010031560">
    <property type="protein sequence ID" value="CAG8717280.1"/>
    <property type="molecule type" value="Genomic_DNA"/>
</dbReference>
<accession>A0ACA9PMJ9</accession>
<dbReference type="Proteomes" id="UP000789702">
    <property type="component" value="Unassembled WGS sequence"/>
</dbReference>